<dbReference type="NCBIfam" id="TIGR00756">
    <property type="entry name" value="PPR"/>
    <property type="match status" value="1"/>
</dbReference>
<feature type="repeat" description="PPR" evidence="2">
    <location>
        <begin position="233"/>
        <end position="267"/>
    </location>
</feature>
<dbReference type="Pfam" id="PF01535">
    <property type="entry name" value="PPR"/>
    <property type="match status" value="3"/>
</dbReference>
<comment type="caution">
    <text evidence="3">The sequence shown here is derived from an EMBL/GenBank/DDBJ whole genome shotgun (WGS) entry which is preliminary data.</text>
</comment>
<dbReference type="InterPro" id="IPR011990">
    <property type="entry name" value="TPR-like_helical_dom_sf"/>
</dbReference>
<sequence length="278" mass="31451">MLVLSRGLPVRRCHYLPLRGSYRNLPFSAHSGESLGASDLSPIPRLIAKRRWDDPRLAAIFSSASAPISVCRILWELQEDPRSAFHFFIWAGKQSGFCHTVETRCVAVHVLFRGRWYSEAQKVLKDIVLSTRVSDGSESIVDVLRTTARGYGTLGYGVFDALFGVLTDLGMLDEASDCFYRMRAFRVLPKLRSCNNLLRRLVRTGRGELSKSGQMEEARNTLAEMINNNIIPDEAVYNCLISKYHRMGNMDEVRSLQIDMRRRGIIPSTMDDTASDKI</sequence>
<reference evidence="3 4" key="1">
    <citation type="submission" date="2022-12" db="EMBL/GenBank/DDBJ databases">
        <title>Chromosome-scale assembly of the Ensete ventricosum genome.</title>
        <authorList>
            <person name="Dussert Y."/>
            <person name="Stocks J."/>
            <person name="Wendawek A."/>
            <person name="Woldeyes F."/>
            <person name="Nichols R.A."/>
            <person name="Borrell J.S."/>
        </authorList>
    </citation>
    <scope>NUCLEOTIDE SEQUENCE [LARGE SCALE GENOMIC DNA]</scope>
    <source>
        <strain evidence="4">cv. Maze</strain>
        <tissue evidence="3">Seeds</tissue>
    </source>
</reference>
<evidence type="ECO:0000313" key="3">
    <source>
        <dbReference type="EMBL" id="KAJ8497381.1"/>
    </source>
</evidence>
<evidence type="ECO:0000313" key="4">
    <source>
        <dbReference type="Proteomes" id="UP001222027"/>
    </source>
</evidence>
<keyword evidence="4" id="KW-1185">Reference proteome</keyword>
<evidence type="ECO:0000256" key="2">
    <source>
        <dbReference type="PROSITE-ProRule" id="PRU00708"/>
    </source>
</evidence>
<dbReference type="Proteomes" id="UP001222027">
    <property type="component" value="Unassembled WGS sequence"/>
</dbReference>
<dbReference type="PANTHER" id="PTHR47933">
    <property type="entry name" value="PENTATRICOPEPTIDE REPEAT-CONTAINING PROTEIN 1, MITOCHONDRIAL"/>
    <property type="match status" value="1"/>
</dbReference>
<evidence type="ECO:0008006" key="5">
    <source>
        <dbReference type="Google" id="ProtNLM"/>
    </source>
</evidence>
<dbReference type="PROSITE" id="PS51375">
    <property type="entry name" value="PPR"/>
    <property type="match status" value="1"/>
</dbReference>
<keyword evidence="1" id="KW-0677">Repeat</keyword>
<dbReference type="EMBL" id="JAQQAF010000003">
    <property type="protein sequence ID" value="KAJ8497381.1"/>
    <property type="molecule type" value="Genomic_DNA"/>
</dbReference>
<proteinExistence type="predicted"/>
<dbReference type="AlphaFoldDB" id="A0AAV8RET4"/>
<evidence type="ECO:0000256" key="1">
    <source>
        <dbReference type="ARBA" id="ARBA00022737"/>
    </source>
</evidence>
<dbReference type="GO" id="GO:0003729">
    <property type="term" value="F:mRNA binding"/>
    <property type="evidence" value="ECO:0007669"/>
    <property type="project" value="TreeGrafter"/>
</dbReference>
<dbReference type="InterPro" id="IPR002885">
    <property type="entry name" value="PPR_rpt"/>
</dbReference>
<organism evidence="3 4">
    <name type="scientific">Ensete ventricosum</name>
    <name type="common">Abyssinian banana</name>
    <name type="synonym">Musa ensete</name>
    <dbReference type="NCBI Taxonomy" id="4639"/>
    <lineage>
        <taxon>Eukaryota</taxon>
        <taxon>Viridiplantae</taxon>
        <taxon>Streptophyta</taxon>
        <taxon>Embryophyta</taxon>
        <taxon>Tracheophyta</taxon>
        <taxon>Spermatophyta</taxon>
        <taxon>Magnoliopsida</taxon>
        <taxon>Liliopsida</taxon>
        <taxon>Zingiberales</taxon>
        <taxon>Musaceae</taxon>
        <taxon>Ensete</taxon>
    </lineage>
</organism>
<protein>
    <recommendedName>
        <fullName evidence="5">Pentacotripeptide-repeat region of PRORP domain-containing protein</fullName>
    </recommendedName>
</protein>
<dbReference type="InterPro" id="IPR051240">
    <property type="entry name" value="Mito_RNA-Proc/Resp"/>
</dbReference>
<dbReference type="PANTHER" id="PTHR47933:SF11">
    <property type="entry name" value="PENTATRICOPEPTIDE REPEAT-CONTAINING PROTEIN 2"/>
    <property type="match status" value="1"/>
</dbReference>
<dbReference type="Gene3D" id="1.25.40.10">
    <property type="entry name" value="Tetratricopeptide repeat domain"/>
    <property type="match status" value="2"/>
</dbReference>
<gene>
    <name evidence="3" type="ORF">OPV22_007933</name>
</gene>
<accession>A0AAV8RET4</accession>
<name>A0AAV8RET4_ENSVE</name>